<dbReference type="Pfam" id="PF01370">
    <property type="entry name" value="Epimerase"/>
    <property type="match status" value="1"/>
</dbReference>
<proteinExistence type="predicted"/>
<keyword evidence="3" id="KW-1185">Reference proteome</keyword>
<dbReference type="Proteomes" id="UP001165583">
    <property type="component" value="Unassembled WGS sequence"/>
</dbReference>
<dbReference type="Gene3D" id="3.40.50.720">
    <property type="entry name" value="NAD(P)-binding Rossmann-like Domain"/>
    <property type="match status" value="1"/>
</dbReference>
<sequence length="357" mass="37979">MTRIAILGAAGFIGNRAVEYFHDRPGYSVQPIVRRLSSAALAGRLGYECRIADAADGRSLQGAFEGCDIVLCATAGSPDEIVGAIPPIFQAASDVGVKKLIYLSSASVHGQAPLPGTTEDSPLPRRHQLPYNAAKARAEQRLHELGRRGSLPYAILRPGIVYGPRSQWIGGFADALLDGSAYLVDGGQGICNAIYVDNLLHAVERSIESDAGDGIPLLVGDRETVTWADLLGPVARALGFSPESLPRPAAQDILEAKTPVRARLRSAAAGAMQHLPPRIVQTIRAAKRAAFPRGSARPGRKIAFSRETALLHSCAVKLPSDKAARLIGYEPGYGFADGIARSLAWLDFAGYPVECER</sequence>
<dbReference type="PANTHER" id="PTHR48079">
    <property type="entry name" value="PROTEIN YEEZ"/>
    <property type="match status" value="1"/>
</dbReference>
<reference evidence="2" key="1">
    <citation type="submission" date="2022-09" db="EMBL/GenBank/DDBJ databases">
        <title>Novosphingobium sp. Nov., a polycyclic aromatic hydrocarbon-degrading bacterium isolated form mangrove sediments in HongKong.</title>
        <authorList>
            <person name="Hu Z."/>
        </authorList>
    </citation>
    <scope>NUCLEOTIDE SEQUENCE</scope>
    <source>
        <strain evidence="2">HK4-1</strain>
    </source>
</reference>
<dbReference type="InterPro" id="IPR001509">
    <property type="entry name" value="Epimerase_deHydtase"/>
</dbReference>
<evidence type="ECO:0000259" key="1">
    <source>
        <dbReference type="Pfam" id="PF01370"/>
    </source>
</evidence>
<dbReference type="SUPFAM" id="SSF51735">
    <property type="entry name" value="NAD(P)-binding Rossmann-fold domains"/>
    <property type="match status" value="1"/>
</dbReference>
<feature type="domain" description="NAD-dependent epimerase/dehydratase" evidence="1">
    <location>
        <begin position="4"/>
        <end position="209"/>
    </location>
</feature>
<dbReference type="InterPro" id="IPR051783">
    <property type="entry name" value="NAD(P)-dependent_oxidoreduct"/>
</dbReference>
<name>A0ABT2IAB0_9SPHN</name>
<accession>A0ABT2IAB0</accession>
<evidence type="ECO:0000313" key="3">
    <source>
        <dbReference type="Proteomes" id="UP001165583"/>
    </source>
</evidence>
<protein>
    <submittedName>
        <fullName evidence="2">NAD(P)-dependent oxidoreductase</fullName>
    </submittedName>
</protein>
<evidence type="ECO:0000313" key="2">
    <source>
        <dbReference type="EMBL" id="MCT2401503.1"/>
    </source>
</evidence>
<dbReference type="RefSeq" id="WP_260047529.1">
    <property type="nucleotide sequence ID" value="NZ_JANZXA010000015.1"/>
</dbReference>
<gene>
    <name evidence="2" type="ORF">NZK81_18275</name>
</gene>
<comment type="caution">
    <text evidence="2">The sequence shown here is derived from an EMBL/GenBank/DDBJ whole genome shotgun (WGS) entry which is preliminary data.</text>
</comment>
<dbReference type="InterPro" id="IPR036291">
    <property type="entry name" value="NAD(P)-bd_dom_sf"/>
</dbReference>
<organism evidence="2 3">
    <name type="scientific">Novosphingobium mangrovi</name>
    <name type="common">ex Huang et al. 2023</name>
    <dbReference type="NCBI Taxonomy" id="2976432"/>
    <lineage>
        <taxon>Bacteria</taxon>
        <taxon>Pseudomonadati</taxon>
        <taxon>Pseudomonadota</taxon>
        <taxon>Alphaproteobacteria</taxon>
        <taxon>Sphingomonadales</taxon>
        <taxon>Sphingomonadaceae</taxon>
        <taxon>Novosphingobium</taxon>
    </lineage>
</organism>
<dbReference type="EMBL" id="JANZXA010000015">
    <property type="protein sequence ID" value="MCT2401503.1"/>
    <property type="molecule type" value="Genomic_DNA"/>
</dbReference>
<dbReference type="PANTHER" id="PTHR48079:SF6">
    <property type="entry name" value="NAD(P)-BINDING DOMAIN-CONTAINING PROTEIN-RELATED"/>
    <property type="match status" value="1"/>
</dbReference>